<dbReference type="Proteomes" id="UP000807504">
    <property type="component" value="Unassembled WGS sequence"/>
</dbReference>
<protein>
    <submittedName>
        <fullName evidence="1">Uncharacterized protein</fullName>
    </submittedName>
</protein>
<sequence>MKTFPIDGHGQLKDAGQISPSRSLLPEDSIRCRTRKKKNRRRILGGSWKRKEFEVDGWHSEGWSVWEEAEFRKMGESIHKNVFLSCFQDCGMKFAPDGGLVDLFGWRIPLSCGFFLPLHLAHSSSTRKGNRALKTSTTSISEMVSRF</sequence>
<organism evidence="1 2">
    <name type="scientific">Argiope bruennichi</name>
    <name type="common">Wasp spider</name>
    <name type="synonym">Aranea bruennichi</name>
    <dbReference type="NCBI Taxonomy" id="94029"/>
    <lineage>
        <taxon>Eukaryota</taxon>
        <taxon>Metazoa</taxon>
        <taxon>Ecdysozoa</taxon>
        <taxon>Arthropoda</taxon>
        <taxon>Chelicerata</taxon>
        <taxon>Arachnida</taxon>
        <taxon>Araneae</taxon>
        <taxon>Araneomorphae</taxon>
        <taxon>Entelegynae</taxon>
        <taxon>Araneoidea</taxon>
        <taxon>Araneidae</taxon>
        <taxon>Argiope</taxon>
    </lineage>
</organism>
<accession>A0A8T0G204</accession>
<comment type="caution">
    <text evidence="1">The sequence shown here is derived from an EMBL/GenBank/DDBJ whole genome shotgun (WGS) entry which is preliminary data.</text>
</comment>
<reference evidence="1" key="2">
    <citation type="submission" date="2020-06" db="EMBL/GenBank/DDBJ databases">
        <authorList>
            <person name="Sheffer M."/>
        </authorList>
    </citation>
    <scope>NUCLEOTIDE SEQUENCE</scope>
</reference>
<name>A0A8T0G204_ARGBR</name>
<dbReference type="AlphaFoldDB" id="A0A8T0G204"/>
<keyword evidence="2" id="KW-1185">Reference proteome</keyword>
<gene>
    <name evidence="1" type="ORF">HNY73_000838</name>
</gene>
<evidence type="ECO:0000313" key="2">
    <source>
        <dbReference type="Proteomes" id="UP000807504"/>
    </source>
</evidence>
<dbReference type="EMBL" id="JABXBU010000001">
    <property type="protein sequence ID" value="KAF8796468.1"/>
    <property type="molecule type" value="Genomic_DNA"/>
</dbReference>
<proteinExistence type="predicted"/>
<evidence type="ECO:0000313" key="1">
    <source>
        <dbReference type="EMBL" id="KAF8796468.1"/>
    </source>
</evidence>
<reference evidence="1" key="1">
    <citation type="journal article" date="2020" name="bioRxiv">
        <title>Chromosome-level reference genome of the European wasp spider Argiope bruennichi: a resource for studies on range expansion and evolutionary adaptation.</title>
        <authorList>
            <person name="Sheffer M.M."/>
            <person name="Hoppe A."/>
            <person name="Krehenwinkel H."/>
            <person name="Uhl G."/>
            <person name="Kuss A.W."/>
            <person name="Jensen L."/>
            <person name="Jensen C."/>
            <person name="Gillespie R.G."/>
            <person name="Hoff K.J."/>
            <person name="Prost S."/>
        </authorList>
    </citation>
    <scope>NUCLEOTIDE SEQUENCE</scope>
</reference>